<gene>
    <name evidence="2" type="ORF">LCGC14_1126220</name>
</gene>
<dbReference type="AlphaFoldDB" id="A0A0F9MQF9"/>
<feature type="transmembrane region" description="Helical" evidence="1">
    <location>
        <begin position="25"/>
        <end position="48"/>
    </location>
</feature>
<name>A0A0F9MQF9_9ZZZZ</name>
<evidence type="ECO:0000313" key="2">
    <source>
        <dbReference type="EMBL" id="KKN01587.1"/>
    </source>
</evidence>
<accession>A0A0F9MQF9</accession>
<evidence type="ECO:0000256" key="1">
    <source>
        <dbReference type="SAM" id="Phobius"/>
    </source>
</evidence>
<keyword evidence="1" id="KW-1133">Transmembrane helix</keyword>
<protein>
    <submittedName>
        <fullName evidence="2">Uncharacterized protein</fullName>
    </submittedName>
</protein>
<reference evidence="2" key="1">
    <citation type="journal article" date="2015" name="Nature">
        <title>Complex archaea that bridge the gap between prokaryotes and eukaryotes.</title>
        <authorList>
            <person name="Spang A."/>
            <person name="Saw J.H."/>
            <person name="Jorgensen S.L."/>
            <person name="Zaremba-Niedzwiedzka K."/>
            <person name="Martijn J."/>
            <person name="Lind A.E."/>
            <person name="van Eijk R."/>
            <person name="Schleper C."/>
            <person name="Guy L."/>
            <person name="Ettema T.J."/>
        </authorList>
    </citation>
    <scope>NUCLEOTIDE SEQUENCE</scope>
</reference>
<dbReference type="EMBL" id="LAZR01005244">
    <property type="protein sequence ID" value="KKN01587.1"/>
    <property type="molecule type" value="Genomic_DNA"/>
</dbReference>
<keyword evidence="1" id="KW-0472">Membrane</keyword>
<organism evidence="2">
    <name type="scientific">marine sediment metagenome</name>
    <dbReference type="NCBI Taxonomy" id="412755"/>
    <lineage>
        <taxon>unclassified sequences</taxon>
        <taxon>metagenomes</taxon>
        <taxon>ecological metagenomes</taxon>
    </lineage>
</organism>
<keyword evidence="1" id="KW-0812">Transmembrane</keyword>
<proteinExistence type="predicted"/>
<sequence>MVAPALAAAATKIPAALKALYGSKHFLTALLGAGYLGSTAVGAVGQAGERGLTREQMRLQGKMGTASAEATKRTVKESRARTKEYIAALLKAKKEERKETREMAAMQSFTESQNRQMALVLQAVQALSQRQMGASTQSPGAGMVGLMQGSF</sequence>
<comment type="caution">
    <text evidence="2">The sequence shown here is derived from an EMBL/GenBank/DDBJ whole genome shotgun (WGS) entry which is preliminary data.</text>
</comment>